<evidence type="ECO:0000313" key="2">
    <source>
        <dbReference type="Proteomes" id="UP001337305"/>
    </source>
</evidence>
<dbReference type="RefSeq" id="WP_303307983.1">
    <property type="nucleotide sequence ID" value="NZ_JAODOP010000004.1"/>
</dbReference>
<accession>A0ABU7XYA6</accession>
<gene>
    <name evidence="1" type="ORF">N1F79_21440</name>
</gene>
<organism evidence="1 2">
    <name type="scientific">Flavivirga spongiicola</name>
    <dbReference type="NCBI Taxonomy" id="421621"/>
    <lineage>
        <taxon>Bacteria</taxon>
        <taxon>Pseudomonadati</taxon>
        <taxon>Bacteroidota</taxon>
        <taxon>Flavobacteriia</taxon>
        <taxon>Flavobacteriales</taxon>
        <taxon>Flavobacteriaceae</taxon>
        <taxon>Flavivirga</taxon>
    </lineage>
</organism>
<proteinExistence type="predicted"/>
<dbReference type="Proteomes" id="UP001337305">
    <property type="component" value="Unassembled WGS sequence"/>
</dbReference>
<reference evidence="1 2" key="1">
    <citation type="submission" date="2022-09" db="EMBL/GenBank/DDBJ databases">
        <title>Genome sequencing of Flavivirga sp. MEBiC05379.</title>
        <authorList>
            <person name="Oh H.-M."/>
            <person name="Kwon K.K."/>
            <person name="Park M.J."/>
            <person name="Yang S.-H."/>
        </authorList>
    </citation>
    <scope>NUCLEOTIDE SEQUENCE [LARGE SCALE GENOMIC DNA]</scope>
    <source>
        <strain evidence="1 2">MEBiC05379</strain>
    </source>
</reference>
<sequence length="413" mass="45858">MTNKTHILFYIICQFCIGQIVLSQTTTNSLSSSPYSLYGLGISNELNTGKTNALGNTGFAMPSTYSINNLNPASFGAIPEGSFLYDIGIKVQKETLYEDGIKEFRYNGNFSNFSIAFPLSKKSGLGITLIPFTNVGYIVSGLEKSIDGSTDTFLANITGSGGLNDIQLNYGYKVNNKLRLGLKGSYLFGTIKEEETDFIGNNILNISEENFYNGFRLSTGVQYDINNKVSIGGIVNFPTTLNGNQTRTVIGGVEPVEEENSLDAFKLPLEVGLGLHTKLNDKLFLNLDYKKSFWDNTDQSDLIGDYVDQDFIGFGSEFTPEKSSLKYWNRINYRAGFSMDNGNLAIKNNRITNYSINLGLGLPTGGRRHSMINLGYSYGQKGQVSNGLIKENYHTLTLNFSLEDLWFQKRKYN</sequence>
<name>A0ABU7XYA6_9FLAO</name>
<comment type="caution">
    <text evidence="1">The sequence shown here is derived from an EMBL/GenBank/DDBJ whole genome shotgun (WGS) entry which is preliminary data.</text>
</comment>
<dbReference type="Gene3D" id="2.40.160.60">
    <property type="entry name" value="Outer membrane protein transport protein (OMPP1/FadL/TodX)"/>
    <property type="match status" value="1"/>
</dbReference>
<dbReference type="EMBL" id="JAODOP010000004">
    <property type="protein sequence ID" value="MEF3835703.1"/>
    <property type="molecule type" value="Genomic_DNA"/>
</dbReference>
<keyword evidence="2" id="KW-1185">Reference proteome</keyword>
<dbReference type="SUPFAM" id="SSF56935">
    <property type="entry name" value="Porins"/>
    <property type="match status" value="1"/>
</dbReference>
<evidence type="ECO:0008006" key="3">
    <source>
        <dbReference type="Google" id="ProtNLM"/>
    </source>
</evidence>
<evidence type="ECO:0000313" key="1">
    <source>
        <dbReference type="EMBL" id="MEF3835703.1"/>
    </source>
</evidence>
<protein>
    <recommendedName>
        <fullName evidence="3">Long-chain fatty acid transport protein</fullName>
    </recommendedName>
</protein>